<gene>
    <name evidence="2" type="ORF">KJP28_13470</name>
</gene>
<dbReference type="InterPro" id="IPR006076">
    <property type="entry name" value="FAD-dep_OxRdtase"/>
</dbReference>
<name>A0ABS6T4L9_9RHOB</name>
<dbReference type="RefSeq" id="WP_218393137.1">
    <property type="nucleotide sequence ID" value="NZ_JAHUZE010000003.1"/>
</dbReference>
<dbReference type="PANTHER" id="PTHR13847">
    <property type="entry name" value="SARCOSINE DEHYDROGENASE-RELATED"/>
    <property type="match status" value="1"/>
</dbReference>
<proteinExistence type="predicted"/>
<dbReference type="Pfam" id="PF01266">
    <property type="entry name" value="DAO"/>
    <property type="match status" value="1"/>
</dbReference>
<sequence>MKIMPVHMEPTKSGWFAALGPRPPANVLSADLDCDHLVIGGGWMGLHCARRLGELDPEARVVLVDAGRIGDGAAGRCAGFAIDLAHNPRNKHFAEDQKGNEEEYHVNVEGIDYLRDAVERLGVDCDWDPSGKYHAAATPRGNDCLKEMSTALTQIGKPHTWLDREEIQARTGSRHYFAAIHTPGTVLMQPAKYLVNMVAALPENVTVYEKTQVTDIDYRPQQHVCRTSGGEIRARKVFLCNAAYLTKSGFYDKTAIPVYTYASMTRQLTPAELAQVGASGPFGVIPAESFGTTMRLTNDNRLFLRNVYSYARGFRSGQSDVDYAKTHHEEAFRRRYPDLASIGYENSWGGLLTMAENGGMVFGQLADRVYGAAFCNGTGVARGTGFGKALAELGLGHSSRSIDILNARTKPNRGYPAWLTEIGVRATTKWRFLRAGKET</sequence>
<evidence type="ECO:0000313" key="3">
    <source>
        <dbReference type="Proteomes" id="UP000756530"/>
    </source>
</evidence>
<evidence type="ECO:0000259" key="1">
    <source>
        <dbReference type="Pfam" id="PF01266"/>
    </source>
</evidence>
<reference evidence="2 3" key="1">
    <citation type="submission" date="2021-05" db="EMBL/GenBank/DDBJ databases">
        <title>Culturable bacteria isolated from Daya Bay.</title>
        <authorList>
            <person name="Zheng W."/>
            <person name="Yu S."/>
            <person name="Huang Y."/>
        </authorList>
    </citation>
    <scope>NUCLEOTIDE SEQUENCE [LARGE SCALE GENOMIC DNA]</scope>
    <source>
        <strain evidence="2 3">DP4N28-5</strain>
    </source>
</reference>
<keyword evidence="3" id="KW-1185">Reference proteome</keyword>
<evidence type="ECO:0000313" key="2">
    <source>
        <dbReference type="EMBL" id="MBV7379935.1"/>
    </source>
</evidence>
<dbReference type="PANTHER" id="PTHR13847:SF281">
    <property type="entry name" value="FAD DEPENDENT OXIDOREDUCTASE DOMAIN-CONTAINING PROTEIN"/>
    <property type="match status" value="1"/>
</dbReference>
<dbReference type="EMBL" id="JAHUZE010000003">
    <property type="protein sequence ID" value="MBV7379935.1"/>
    <property type="molecule type" value="Genomic_DNA"/>
</dbReference>
<feature type="domain" description="FAD dependent oxidoreductase" evidence="1">
    <location>
        <begin position="35"/>
        <end position="393"/>
    </location>
</feature>
<comment type="caution">
    <text evidence="2">The sequence shown here is derived from an EMBL/GenBank/DDBJ whole genome shotgun (WGS) entry which is preliminary data.</text>
</comment>
<accession>A0ABS6T4L9</accession>
<dbReference type="Proteomes" id="UP000756530">
    <property type="component" value="Unassembled WGS sequence"/>
</dbReference>
<organism evidence="2 3">
    <name type="scientific">Maritimibacter dapengensis</name>
    <dbReference type="NCBI Taxonomy" id="2836868"/>
    <lineage>
        <taxon>Bacteria</taxon>
        <taxon>Pseudomonadati</taxon>
        <taxon>Pseudomonadota</taxon>
        <taxon>Alphaproteobacteria</taxon>
        <taxon>Rhodobacterales</taxon>
        <taxon>Roseobacteraceae</taxon>
        <taxon>Maritimibacter</taxon>
    </lineage>
</organism>
<protein>
    <submittedName>
        <fullName evidence="2">FAD-binding oxidoreductase</fullName>
    </submittedName>
</protein>